<dbReference type="EMBL" id="JBHMAA010000049">
    <property type="protein sequence ID" value="MFB9953039.1"/>
    <property type="molecule type" value="Genomic_DNA"/>
</dbReference>
<evidence type="ECO:0000313" key="9">
    <source>
        <dbReference type="Proteomes" id="UP001589692"/>
    </source>
</evidence>
<keyword evidence="9" id="KW-1185">Reference proteome</keyword>
<evidence type="ECO:0000313" key="8">
    <source>
        <dbReference type="EMBL" id="MFB9953039.1"/>
    </source>
</evidence>
<keyword evidence="2" id="KW-0121">Carboxypeptidase</keyword>
<dbReference type="Pfam" id="PF17676">
    <property type="entry name" value="Peptidase_S66C"/>
    <property type="match status" value="1"/>
</dbReference>
<keyword evidence="4" id="KW-0378">Hydrolase</keyword>
<keyword evidence="3" id="KW-0645">Protease</keyword>
<accession>A0ABV6AQY3</accession>
<dbReference type="PIRSF" id="PIRSF028757">
    <property type="entry name" value="LD-carboxypeptidase"/>
    <property type="match status" value="1"/>
</dbReference>
<reference evidence="8 9" key="1">
    <citation type="submission" date="2024-09" db="EMBL/GenBank/DDBJ databases">
        <authorList>
            <person name="Sun Q."/>
            <person name="Mori K."/>
        </authorList>
    </citation>
    <scope>NUCLEOTIDE SEQUENCE [LARGE SCALE GENOMIC DNA]</scope>
    <source>
        <strain evidence="8 9">TBRC 4938</strain>
    </source>
</reference>
<dbReference type="InterPro" id="IPR029062">
    <property type="entry name" value="Class_I_gatase-like"/>
</dbReference>
<dbReference type="SUPFAM" id="SSF141986">
    <property type="entry name" value="LD-carboxypeptidase A C-terminal domain-like"/>
    <property type="match status" value="1"/>
</dbReference>
<dbReference type="InterPro" id="IPR003507">
    <property type="entry name" value="S66_fam"/>
</dbReference>
<feature type="domain" description="LD-carboxypeptidase C-terminal" evidence="7">
    <location>
        <begin position="186"/>
        <end position="297"/>
    </location>
</feature>
<dbReference type="InterPro" id="IPR027478">
    <property type="entry name" value="LdcA_N"/>
</dbReference>
<dbReference type="InterPro" id="IPR040921">
    <property type="entry name" value="Peptidase_S66C"/>
</dbReference>
<comment type="similarity">
    <text evidence="1">Belongs to the peptidase S66 family.</text>
</comment>
<dbReference type="PANTHER" id="PTHR30237">
    <property type="entry name" value="MURAMOYLTETRAPEPTIDE CARBOXYPEPTIDASE"/>
    <property type="match status" value="1"/>
</dbReference>
<evidence type="ECO:0000256" key="5">
    <source>
        <dbReference type="ARBA" id="ARBA00022825"/>
    </source>
</evidence>
<gene>
    <name evidence="8" type="ORF">ACFFP0_29740</name>
</gene>
<sequence>MIVRRMPEDCIFPAGLKPGDKIRFISPASTPERLPVLARAESLRALGFEVDFGRHAFEKYGPFAGTDAQRLEDINDAFRDPAVRAIFATRGGKGSYRIADRLDFEAVRRDPKPLVGFSDITALHLSLFLHCRLVGVHGTLYGNGEGGFDAENLELLLRMLAGRGSLVFQARPDEATAVLTAGGAASGLLIGGNLDTIATAAGWALPGLQGAILLVEAADCQPGRIDRALTMLGKAGHLDGLAGVAVGQFTTADPERLPPVIDIVGDHLSRMAVPVLGGLPFGHGTRALSTPVGSTACIDAAAGTLTVFH</sequence>
<dbReference type="SUPFAM" id="SSF52317">
    <property type="entry name" value="Class I glutamine amidotransferase-like"/>
    <property type="match status" value="1"/>
</dbReference>
<evidence type="ECO:0000256" key="3">
    <source>
        <dbReference type="ARBA" id="ARBA00022670"/>
    </source>
</evidence>
<evidence type="ECO:0000256" key="2">
    <source>
        <dbReference type="ARBA" id="ARBA00022645"/>
    </source>
</evidence>
<evidence type="ECO:0000259" key="7">
    <source>
        <dbReference type="Pfam" id="PF17676"/>
    </source>
</evidence>
<dbReference type="Pfam" id="PF02016">
    <property type="entry name" value="Peptidase_S66"/>
    <property type="match status" value="1"/>
</dbReference>
<dbReference type="PANTHER" id="PTHR30237:SF2">
    <property type="entry name" value="MUREIN TETRAPEPTIDE CARBOXYPEPTIDASE"/>
    <property type="match status" value="1"/>
</dbReference>
<evidence type="ECO:0000256" key="4">
    <source>
        <dbReference type="ARBA" id="ARBA00022801"/>
    </source>
</evidence>
<dbReference type="Proteomes" id="UP001589692">
    <property type="component" value="Unassembled WGS sequence"/>
</dbReference>
<evidence type="ECO:0000259" key="6">
    <source>
        <dbReference type="Pfam" id="PF02016"/>
    </source>
</evidence>
<feature type="domain" description="LD-carboxypeptidase N-terminal" evidence="6">
    <location>
        <begin position="22"/>
        <end position="138"/>
    </location>
</feature>
<evidence type="ECO:0000256" key="1">
    <source>
        <dbReference type="ARBA" id="ARBA00010233"/>
    </source>
</evidence>
<proteinExistence type="inferred from homology"/>
<dbReference type="RefSeq" id="WP_377265840.1">
    <property type="nucleotide sequence ID" value="NZ_JBHMAA010000049.1"/>
</dbReference>
<dbReference type="CDD" id="cd07025">
    <property type="entry name" value="Peptidase_S66"/>
    <property type="match status" value="1"/>
</dbReference>
<comment type="caution">
    <text evidence="8">The sequence shown here is derived from an EMBL/GenBank/DDBJ whole genome shotgun (WGS) entry which is preliminary data.</text>
</comment>
<keyword evidence="5" id="KW-0720">Serine protease</keyword>
<dbReference type="Gene3D" id="3.40.50.10740">
    <property type="entry name" value="Class I glutamine amidotransferase-like"/>
    <property type="match status" value="1"/>
</dbReference>
<dbReference type="InterPro" id="IPR027461">
    <property type="entry name" value="Carboxypeptidase_A_C_sf"/>
</dbReference>
<organism evidence="8 9">
    <name type="scientific">Rhizobium puerariae</name>
    <dbReference type="NCBI Taxonomy" id="1585791"/>
    <lineage>
        <taxon>Bacteria</taxon>
        <taxon>Pseudomonadati</taxon>
        <taxon>Pseudomonadota</taxon>
        <taxon>Alphaproteobacteria</taxon>
        <taxon>Hyphomicrobiales</taxon>
        <taxon>Rhizobiaceae</taxon>
        <taxon>Rhizobium/Agrobacterium group</taxon>
        <taxon>Rhizobium</taxon>
    </lineage>
</organism>
<dbReference type="Gene3D" id="3.50.30.60">
    <property type="entry name" value="LD-carboxypeptidase A C-terminal domain-like"/>
    <property type="match status" value="1"/>
</dbReference>
<dbReference type="InterPro" id="IPR040449">
    <property type="entry name" value="Peptidase_S66_N"/>
</dbReference>
<protein>
    <submittedName>
        <fullName evidence="8">LD-carboxypeptidase</fullName>
    </submittedName>
</protein>
<name>A0ABV6AQY3_9HYPH</name>